<dbReference type="OrthoDB" id="2419498at2759"/>
<name>A0A9P6Q162_9FUNG</name>
<dbReference type="AlphaFoldDB" id="A0A9P6Q162"/>
<accession>A0A9P6Q162</accession>
<reference evidence="1" key="1">
    <citation type="journal article" date="2020" name="Fungal Divers.">
        <title>Resolving the Mortierellaceae phylogeny through synthesis of multi-gene phylogenetics and phylogenomics.</title>
        <authorList>
            <person name="Vandepol N."/>
            <person name="Liber J."/>
            <person name="Desiro A."/>
            <person name="Na H."/>
            <person name="Kennedy M."/>
            <person name="Barry K."/>
            <person name="Grigoriev I.V."/>
            <person name="Miller A.N."/>
            <person name="O'Donnell K."/>
            <person name="Stajich J.E."/>
            <person name="Bonito G."/>
        </authorList>
    </citation>
    <scope>NUCLEOTIDE SEQUENCE</scope>
    <source>
        <strain evidence="1">BC1065</strain>
    </source>
</reference>
<protein>
    <submittedName>
        <fullName evidence="1">Uncharacterized protein</fullName>
    </submittedName>
</protein>
<dbReference type="Proteomes" id="UP000807716">
    <property type="component" value="Unassembled WGS sequence"/>
</dbReference>
<evidence type="ECO:0000313" key="2">
    <source>
        <dbReference type="Proteomes" id="UP000807716"/>
    </source>
</evidence>
<sequence>MATATLSSRSHSYRFLHTLLVLLCYATFLFQTVQAVFFVIEPKGGERWTIGQQATILIRTTETQNFTVTLERPWRFGIEIAKVHVSVPNPLIAVEQSFQWLVYAPETRADYTIKITGIGSLLHPTASSEKFTIEAGPLPPPPVNTTTALPTSTAPPTPTATVPAGPTCEDIQQQCAAQARVFNPTTVSKPCSCGDPLPQPKIPFGTAAASVPLPHKSSSGAVPALVILVMALVGMF</sequence>
<gene>
    <name evidence="1" type="ORF">DFQ27_004675</name>
</gene>
<proteinExistence type="predicted"/>
<organism evidence="1 2">
    <name type="scientific">Actinomortierella ambigua</name>
    <dbReference type="NCBI Taxonomy" id="1343610"/>
    <lineage>
        <taxon>Eukaryota</taxon>
        <taxon>Fungi</taxon>
        <taxon>Fungi incertae sedis</taxon>
        <taxon>Mucoromycota</taxon>
        <taxon>Mortierellomycotina</taxon>
        <taxon>Mortierellomycetes</taxon>
        <taxon>Mortierellales</taxon>
        <taxon>Mortierellaceae</taxon>
        <taxon>Actinomortierella</taxon>
    </lineage>
</organism>
<evidence type="ECO:0000313" key="1">
    <source>
        <dbReference type="EMBL" id="KAG0258362.1"/>
    </source>
</evidence>
<keyword evidence="2" id="KW-1185">Reference proteome</keyword>
<dbReference type="EMBL" id="JAAAJB010000328">
    <property type="protein sequence ID" value="KAG0258362.1"/>
    <property type="molecule type" value="Genomic_DNA"/>
</dbReference>
<comment type="caution">
    <text evidence="1">The sequence shown here is derived from an EMBL/GenBank/DDBJ whole genome shotgun (WGS) entry which is preliminary data.</text>
</comment>